<evidence type="ECO:0000256" key="1">
    <source>
        <dbReference type="SAM" id="Phobius"/>
    </source>
</evidence>
<dbReference type="KEGG" id="seo:STM14_0024"/>
<accession>A0A0F6AWE0</accession>
<keyword evidence="1" id="KW-0812">Transmembrane</keyword>
<proteinExistence type="predicted"/>
<keyword evidence="1" id="KW-0472">Membrane</keyword>
<reference evidence="2 3" key="1">
    <citation type="journal article" date="2010" name="J. Bacteriol.">
        <title>Short-term signatures of evolutionary change in the Salmonella enterica serovar typhimurium 14028 genome.</title>
        <authorList>
            <person name="Jarvik T."/>
            <person name="Smillie C."/>
            <person name="Groisman E.A."/>
            <person name="Ochman H."/>
        </authorList>
    </citation>
    <scope>NUCLEOTIDE SEQUENCE [LARGE SCALE GENOMIC DNA]</scope>
    <source>
        <strain evidence="3">14028s / SGSC 2262</strain>
    </source>
</reference>
<sequence>MRFEGAFFRISFPAPPDLSFFMRNLLLIFCNHFVLRIVLILKILRISAL</sequence>
<dbReference type="AlphaFoldDB" id="A0A0F6AWE0"/>
<evidence type="ECO:0000313" key="2">
    <source>
        <dbReference type="EMBL" id="ACY86561.1"/>
    </source>
</evidence>
<dbReference type="EMBL" id="CP001363">
    <property type="protein sequence ID" value="ACY86561.1"/>
    <property type="molecule type" value="Genomic_DNA"/>
</dbReference>
<evidence type="ECO:0000313" key="3">
    <source>
        <dbReference type="Proteomes" id="UP000002695"/>
    </source>
</evidence>
<keyword evidence="1" id="KW-1133">Transmembrane helix</keyword>
<organism evidence="2 3">
    <name type="scientific">Salmonella typhimurium (strain 14028s / SGSC 2262)</name>
    <dbReference type="NCBI Taxonomy" id="588858"/>
    <lineage>
        <taxon>Bacteria</taxon>
        <taxon>Pseudomonadati</taxon>
        <taxon>Pseudomonadota</taxon>
        <taxon>Gammaproteobacteria</taxon>
        <taxon>Enterobacterales</taxon>
        <taxon>Enterobacteriaceae</taxon>
        <taxon>Salmonella</taxon>
    </lineage>
</organism>
<keyword evidence="3" id="KW-1185">Reference proteome</keyword>
<protein>
    <submittedName>
        <fullName evidence="2">Uncharacterized protein</fullName>
    </submittedName>
</protein>
<dbReference type="Proteomes" id="UP000002695">
    <property type="component" value="Chromosome"/>
</dbReference>
<gene>
    <name evidence="2" type="ordered locus">STM14_0024</name>
</gene>
<name>A0A0F6AWE0_SALT1</name>
<dbReference type="HOGENOM" id="CLU_3140513_0_0_6"/>
<feature type="transmembrane region" description="Helical" evidence="1">
    <location>
        <begin position="20"/>
        <end position="44"/>
    </location>
</feature>